<dbReference type="RefSeq" id="WP_054659184.1">
    <property type="nucleotide sequence ID" value="NZ_AZCX01000002.1"/>
</dbReference>
<dbReference type="Proteomes" id="UP000050911">
    <property type="component" value="Unassembled WGS sequence"/>
</dbReference>
<dbReference type="EMBL" id="AZCX01000002">
    <property type="protein sequence ID" value="KRK48716.1"/>
    <property type="molecule type" value="Genomic_DNA"/>
</dbReference>
<dbReference type="NCBIfam" id="NF033831">
    <property type="entry name" value="sce7725_fam"/>
    <property type="match status" value="1"/>
</dbReference>
<keyword evidence="2" id="KW-1185">Reference proteome</keyword>
<evidence type="ECO:0000313" key="2">
    <source>
        <dbReference type="Proteomes" id="UP000050911"/>
    </source>
</evidence>
<dbReference type="STRING" id="1302272.FC96_GL001034"/>
<dbReference type="InterPro" id="IPR047727">
    <property type="entry name" value="Sce7725-like"/>
</dbReference>
<dbReference type="AlphaFoldDB" id="A0A0R1HQF1"/>
<proteinExistence type="predicted"/>
<gene>
    <name evidence="1" type="ORF">FC96_GL001034</name>
</gene>
<evidence type="ECO:0008006" key="3">
    <source>
        <dbReference type="Google" id="ProtNLM"/>
    </source>
</evidence>
<organism evidence="1 2">
    <name type="scientific">Secundilactobacillus kimchicus JCM 15530</name>
    <dbReference type="NCBI Taxonomy" id="1302272"/>
    <lineage>
        <taxon>Bacteria</taxon>
        <taxon>Bacillati</taxon>
        <taxon>Bacillota</taxon>
        <taxon>Bacilli</taxon>
        <taxon>Lactobacillales</taxon>
        <taxon>Lactobacillaceae</taxon>
        <taxon>Secundilactobacillus</taxon>
    </lineage>
</organism>
<protein>
    <recommendedName>
        <fullName evidence="3">Sce7725 family protein</fullName>
    </recommendedName>
</protein>
<comment type="caution">
    <text evidence="1">The sequence shown here is derived from an EMBL/GenBank/DDBJ whole genome shotgun (WGS) entry which is preliminary data.</text>
</comment>
<sequence length="298" mass="34046">MRYFPYFRGRQYDLRALQAFAQTPFNNITPIIEPVRDIPALPQTLTDFIQADQPIALVLNPRVGHYHFDAPAKHPIQSVLATGAVTPAFILSPLLPPEQLEAHPTAIVIVQHFDDLALFLARDWLPETLTLLVPPEARIRRQLRDRPFGHLVDHFVPGEYATDTAQLMDSFFSDDRSFAATFGEIGFSDFLTVGQPYSEHGFPTKAVTLHLTYLKDGRVRIRHFQSDDHADFRHQREKFFQALTKAVMWINQAPTINQTPATDQLLTLANEHHFPGMGIIKALTLTHHLTMMNRYLNY</sequence>
<dbReference type="PATRIC" id="fig|1302272.5.peg.1041"/>
<accession>A0A0R1HQF1</accession>
<dbReference type="OrthoDB" id="8910160at2"/>
<evidence type="ECO:0000313" key="1">
    <source>
        <dbReference type="EMBL" id="KRK48716.1"/>
    </source>
</evidence>
<name>A0A0R1HQF1_9LACO</name>
<reference evidence="1 2" key="1">
    <citation type="journal article" date="2015" name="Genome Announc.">
        <title>Expanding the biotechnology potential of lactobacilli through comparative genomics of 213 strains and associated genera.</title>
        <authorList>
            <person name="Sun Z."/>
            <person name="Harris H.M."/>
            <person name="McCann A."/>
            <person name="Guo C."/>
            <person name="Argimon S."/>
            <person name="Zhang W."/>
            <person name="Yang X."/>
            <person name="Jeffery I.B."/>
            <person name="Cooney J.C."/>
            <person name="Kagawa T.F."/>
            <person name="Liu W."/>
            <person name="Song Y."/>
            <person name="Salvetti E."/>
            <person name="Wrobel A."/>
            <person name="Rasinkangas P."/>
            <person name="Parkhill J."/>
            <person name="Rea M.C."/>
            <person name="O'Sullivan O."/>
            <person name="Ritari J."/>
            <person name="Douillard F.P."/>
            <person name="Paul Ross R."/>
            <person name="Yang R."/>
            <person name="Briner A.E."/>
            <person name="Felis G.E."/>
            <person name="de Vos W.M."/>
            <person name="Barrangou R."/>
            <person name="Klaenhammer T.R."/>
            <person name="Caufield P.W."/>
            <person name="Cui Y."/>
            <person name="Zhang H."/>
            <person name="O'Toole P.W."/>
        </authorList>
    </citation>
    <scope>NUCLEOTIDE SEQUENCE [LARGE SCALE GENOMIC DNA]</scope>
    <source>
        <strain evidence="1 2">JCM 15530</strain>
    </source>
</reference>